<proteinExistence type="predicted"/>
<comment type="caution">
    <text evidence="2">The sequence shown here is derived from an EMBL/GenBank/DDBJ whole genome shotgun (WGS) entry which is preliminary data.</text>
</comment>
<dbReference type="EMBL" id="BOQP01000036">
    <property type="protein sequence ID" value="GIM79193.1"/>
    <property type="molecule type" value="Genomic_DNA"/>
</dbReference>
<sequence>MNTPADVLHRVARAMDTRDWDLLEACYAPDAQGDYTNAGADGRAAIVASTRGFLEPLDATQHLLGNVEVTLDGDTATTHATFIAQHVRAGGQFLLGGNYDDTLRRTADGWQITNRRIRGIWSNGDPAVLTVPVG</sequence>
<dbReference type="RefSeq" id="WP_213000945.1">
    <property type="nucleotide sequence ID" value="NZ_BAAATW010000017.1"/>
</dbReference>
<dbReference type="Gene3D" id="3.10.450.50">
    <property type="match status" value="1"/>
</dbReference>
<gene>
    <name evidence="2" type="primary">mmyY</name>
    <name evidence="2" type="ORF">Aco04nite_64290</name>
</gene>
<organism evidence="2 3">
    <name type="scientific">Winogradskya consettensis</name>
    <dbReference type="NCBI Taxonomy" id="113560"/>
    <lineage>
        <taxon>Bacteria</taxon>
        <taxon>Bacillati</taxon>
        <taxon>Actinomycetota</taxon>
        <taxon>Actinomycetes</taxon>
        <taxon>Micromonosporales</taxon>
        <taxon>Micromonosporaceae</taxon>
        <taxon>Winogradskya</taxon>
    </lineage>
</organism>
<evidence type="ECO:0000259" key="1">
    <source>
        <dbReference type="Pfam" id="PF13577"/>
    </source>
</evidence>
<name>A0A919SXY6_9ACTN</name>
<dbReference type="InterPro" id="IPR037401">
    <property type="entry name" value="SnoaL-like"/>
</dbReference>
<accession>A0A919SXY6</accession>
<reference evidence="2" key="1">
    <citation type="submission" date="2021-03" db="EMBL/GenBank/DDBJ databases">
        <title>Whole genome shotgun sequence of Actinoplanes consettensis NBRC 14913.</title>
        <authorList>
            <person name="Komaki H."/>
            <person name="Tamura T."/>
        </authorList>
    </citation>
    <scope>NUCLEOTIDE SEQUENCE</scope>
    <source>
        <strain evidence="2">NBRC 14913</strain>
    </source>
</reference>
<evidence type="ECO:0000313" key="2">
    <source>
        <dbReference type="EMBL" id="GIM79193.1"/>
    </source>
</evidence>
<dbReference type="AlphaFoldDB" id="A0A919SXY6"/>
<protein>
    <recommendedName>
        <fullName evidence="1">SnoaL-like domain-containing protein</fullName>
    </recommendedName>
</protein>
<dbReference type="Pfam" id="PF13577">
    <property type="entry name" value="SnoaL_4"/>
    <property type="match status" value="1"/>
</dbReference>
<dbReference type="CDD" id="cd00531">
    <property type="entry name" value="NTF2_like"/>
    <property type="match status" value="1"/>
</dbReference>
<evidence type="ECO:0000313" key="3">
    <source>
        <dbReference type="Proteomes" id="UP000680865"/>
    </source>
</evidence>
<dbReference type="InterPro" id="IPR032710">
    <property type="entry name" value="NTF2-like_dom_sf"/>
</dbReference>
<keyword evidence="3" id="KW-1185">Reference proteome</keyword>
<dbReference type="Proteomes" id="UP000680865">
    <property type="component" value="Unassembled WGS sequence"/>
</dbReference>
<feature type="domain" description="SnoaL-like" evidence="1">
    <location>
        <begin position="6"/>
        <end position="116"/>
    </location>
</feature>
<dbReference type="SUPFAM" id="SSF54427">
    <property type="entry name" value="NTF2-like"/>
    <property type="match status" value="1"/>
</dbReference>